<keyword evidence="2" id="KW-1185">Reference proteome</keyword>
<proteinExistence type="predicted"/>
<organism evidence="1 2">
    <name type="scientific">Pedobacter mendelii</name>
    <dbReference type="NCBI Taxonomy" id="1908240"/>
    <lineage>
        <taxon>Bacteria</taxon>
        <taxon>Pseudomonadati</taxon>
        <taxon>Bacteroidota</taxon>
        <taxon>Sphingobacteriia</taxon>
        <taxon>Sphingobacteriales</taxon>
        <taxon>Sphingobacteriaceae</taxon>
        <taxon>Pedobacter</taxon>
    </lineage>
</organism>
<evidence type="ECO:0000313" key="2">
    <source>
        <dbReference type="Proteomes" id="UP000645390"/>
    </source>
</evidence>
<reference evidence="2" key="1">
    <citation type="journal article" date="2019" name="Int. J. Syst. Evol. Microbiol.">
        <title>The Global Catalogue of Microorganisms (GCM) 10K type strain sequencing project: providing services to taxonomists for standard genome sequencing and annotation.</title>
        <authorList>
            <consortium name="The Broad Institute Genomics Platform"/>
            <consortium name="The Broad Institute Genome Sequencing Center for Infectious Disease"/>
            <person name="Wu L."/>
            <person name="Ma J."/>
        </authorList>
    </citation>
    <scope>NUCLEOTIDE SEQUENCE [LARGE SCALE GENOMIC DNA]</scope>
    <source>
        <strain evidence="2">CCM 8939</strain>
    </source>
</reference>
<name>A0ABQ2BLQ1_9SPHI</name>
<dbReference type="Proteomes" id="UP000645390">
    <property type="component" value="Unassembled WGS sequence"/>
</dbReference>
<gene>
    <name evidence="1" type="ORF">GCM10008119_28470</name>
</gene>
<evidence type="ECO:0000313" key="1">
    <source>
        <dbReference type="EMBL" id="GGI27603.1"/>
    </source>
</evidence>
<comment type="caution">
    <text evidence="1">The sequence shown here is derived from an EMBL/GenBank/DDBJ whole genome shotgun (WGS) entry which is preliminary data.</text>
</comment>
<sequence length="139" mass="16317">MFFVASDYEYALLDKKVKETEKLSFLRKEINTNFDLVLLRFKELSKYRSYNSDELSKQGILLEDIQSANYKIKDLIDKKPKASLSFDLYEKLNNNIGAMANLQDSLFTSRYSIESYRDQLNDCLRVNRSAVKKIRGGRY</sequence>
<dbReference type="EMBL" id="BMDJ01000009">
    <property type="protein sequence ID" value="GGI27603.1"/>
    <property type="molecule type" value="Genomic_DNA"/>
</dbReference>
<accession>A0ABQ2BLQ1</accession>
<protein>
    <submittedName>
        <fullName evidence="1">Uncharacterized protein</fullName>
    </submittedName>
</protein>